<reference evidence="1" key="1">
    <citation type="journal article" date="2023" name="Comput. Struct. Biotechnol. J.">
        <title>Discovery of a novel marine Bacteroidetes with a rich repertoire of carbohydrate-active enzymes.</title>
        <authorList>
            <person name="Chen B."/>
            <person name="Liu G."/>
            <person name="Chen Q."/>
            <person name="Wang H."/>
            <person name="Liu L."/>
            <person name="Tang K."/>
        </authorList>
    </citation>
    <scope>NUCLEOTIDE SEQUENCE</scope>
    <source>
        <strain evidence="1">TK19036</strain>
    </source>
</reference>
<name>A0AA49GKP1_9BACT</name>
<reference evidence="1" key="2">
    <citation type="journal article" date="2024" name="Antonie Van Leeuwenhoek">
        <title>Roseihalotalea indica gen. nov., sp. nov., a halophilic Bacteroidetes from mesopelagic Southwest Indian Ocean with higher carbohydrate metabolic potential.</title>
        <authorList>
            <person name="Chen B."/>
            <person name="Zhang M."/>
            <person name="Lin D."/>
            <person name="Ye J."/>
            <person name="Tang K."/>
        </authorList>
    </citation>
    <scope>NUCLEOTIDE SEQUENCE</scope>
    <source>
        <strain evidence="1">TK19036</strain>
    </source>
</reference>
<dbReference type="AlphaFoldDB" id="A0AA49GKP1"/>
<evidence type="ECO:0000313" key="1">
    <source>
        <dbReference type="EMBL" id="WKN36607.1"/>
    </source>
</evidence>
<proteinExistence type="predicted"/>
<protein>
    <submittedName>
        <fullName evidence="1">Uncharacterized protein</fullName>
    </submittedName>
</protein>
<sequence length="262" mass="28167">MNPHFSHRHLLTIIFFFVIVTACQDEPPLQSASYTGSSSEALILNQNESNESNASIGELIPLEEAIALTDTYQSNNPDQPAALFIGTDAMQQLLDLPNMVAIRWIFGYTSSSELSVIIEPLIEAADGSMYGDSDHLLQAYQPSGYESSSPLFHGEETEAPTISPSDGLAISLDDAQSMVDAYIAGTGEGRALIQGRTLLETLLTHQSTPGLWLYIGQDAIANQEILATPSNVGNTTPSYPVADRSTVCPPFCPPGFTSEIVL</sequence>
<dbReference type="EMBL" id="CP120682">
    <property type="protein sequence ID" value="WKN36607.1"/>
    <property type="molecule type" value="Genomic_DNA"/>
</dbReference>
<organism evidence="1">
    <name type="scientific">Roseihalotalea indica</name>
    <dbReference type="NCBI Taxonomy" id="2867963"/>
    <lineage>
        <taxon>Bacteria</taxon>
        <taxon>Pseudomonadati</taxon>
        <taxon>Bacteroidota</taxon>
        <taxon>Cytophagia</taxon>
        <taxon>Cytophagales</taxon>
        <taxon>Catalimonadaceae</taxon>
        <taxon>Roseihalotalea</taxon>
    </lineage>
</organism>
<gene>
    <name evidence="1" type="ORF">K4G66_30045</name>
</gene>
<accession>A0AA49GKP1</accession>